<dbReference type="EMBL" id="JADBGQ010000001">
    <property type="protein sequence ID" value="KAG5416410.1"/>
    <property type="molecule type" value="Genomic_DNA"/>
</dbReference>
<reference evidence="1 2" key="1">
    <citation type="submission" date="2021-03" db="EMBL/GenBank/DDBJ databases">
        <authorList>
            <person name="King G.J."/>
            <person name="Bancroft I."/>
            <person name="Baten A."/>
            <person name="Bloomfield J."/>
            <person name="Borpatragohain P."/>
            <person name="He Z."/>
            <person name="Irish N."/>
            <person name="Irwin J."/>
            <person name="Liu K."/>
            <person name="Mauleon R.P."/>
            <person name="Moore J."/>
            <person name="Morris R."/>
            <person name="Ostergaard L."/>
            <person name="Wang B."/>
            <person name="Wells R."/>
        </authorList>
    </citation>
    <scope>NUCLEOTIDE SEQUENCE [LARGE SCALE GENOMIC DNA]</scope>
    <source>
        <strain evidence="1">R-o-18</strain>
        <tissue evidence="1">Leaf</tissue>
    </source>
</reference>
<proteinExistence type="predicted"/>
<sequence>MLQDLLDQPCLQDQERLRYLRHHRRDLLLHPPTASSFLWHKPHSSQITLIYLVL</sequence>
<dbReference type="Proteomes" id="UP000823674">
    <property type="component" value="Chromosome A01"/>
</dbReference>
<name>A0ABQ7P1Z7_BRACM</name>
<accession>A0ABQ7P1Z7</accession>
<evidence type="ECO:0000313" key="1">
    <source>
        <dbReference type="EMBL" id="KAG5416410.1"/>
    </source>
</evidence>
<gene>
    <name evidence="1" type="primary">A01p055900.1_BraROA</name>
    <name evidence="1" type="ORF">IGI04_003977</name>
</gene>
<protein>
    <submittedName>
        <fullName evidence="1">Uncharacterized protein</fullName>
    </submittedName>
</protein>
<organism evidence="1 2">
    <name type="scientific">Brassica rapa subsp. trilocularis</name>
    <dbReference type="NCBI Taxonomy" id="1813537"/>
    <lineage>
        <taxon>Eukaryota</taxon>
        <taxon>Viridiplantae</taxon>
        <taxon>Streptophyta</taxon>
        <taxon>Embryophyta</taxon>
        <taxon>Tracheophyta</taxon>
        <taxon>Spermatophyta</taxon>
        <taxon>Magnoliopsida</taxon>
        <taxon>eudicotyledons</taxon>
        <taxon>Gunneridae</taxon>
        <taxon>Pentapetalae</taxon>
        <taxon>rosids</taxon>
        <taxon>malvids</taxon>
        <taxon>Brassicales</taxon>
        <taxon>Brassicaceae</taxon>
        <taxon>Brassiceae</taxon>
        <taxon>Brassica</taxon>
    </lineage>
</organism>
<comment type="caution">
    <text evidence="1">The sequence shown here is derived from an EMBL/GenBank/DDBJ whole genome shotgun (WGS) entry which is preliminary data.</text>
</comment>
<evidence type="ECO:0000313" key="2">
    <source>
        <dbReference type="Proteomes" id="UP000823674"/>
    </source>
</evidence>
<keyword evidence="2" id="KW-1185">Reference proteome</keyword>